<gene>
    <name evidence="8" type="primary">mobA</name>
    <name evidence="11" type="ORF">ACFO1S_21615</name>
</gene>
<comment type="subcellular location">
    <subcellularLocation>
        <location evidence="8">Cytoplasm</location>
    </subcellularLocation>
</comment>
<feature type="binding site" evidence="8">
    <location>
        <position position="98"/>
    </location>
    <ligand>
        <name>Mg(2+)</name>
        <dbReference type="ChEBI" id="CHEBI:18420"/>
    </ligand>
</feature>
<evidence type="ECO:0000256" key="8">
    <source>
        <dbReference type="HAMAP-Rule" id="MF_00316"/>
    </source>
</evidence>
<dbReference type="InterPro" id="IPR029044">
    <property type="entry name" value="Nucleotide-diphossugar_trans"/>
</dbReference>
<dbReference type="EMBL" id="JBHSED010000046">
    <property type="protein sequence ID" value="MFC4306034.1"/>
    <property type="molecule type" value="Genomic_DNA"/>
</dbReference>
<dbReference type="CDD" id="cd02503">
    <property type="entry name" value="MobA"/>
    <property type="match status" value="1"/>
</dbReference>
<keyword evidence="2 8" id="KW-0808">Transferase</keyword>
<keyword evidence="4 8" id="KW-0547">Nucleotide-binding</keyword>
<proteinExistence type="inferred from homology"/>
<comment type="similarity">
    <text evidence="8">Belongs to the MobA family.</text>
</comment>
<dbReference type="PANTHER" id="PTHR19136">
    <property type="entry name" value="MOLYBDENUM COFACTOR GUANYLYLTRANSFERASE"/>
    <property type="match status" value="1"/>
</dbReference>
<evidence type="ECO:0000256" key="2">
    <source>
        <dbReference type="ARBA" id="ARBA00022679"/>
    </source>
</evidence>
<feature type="compositionally biased region" description="Basic and acidic residues" evidence="9">
    <location>
        <begin position="189"/>
        <end position="212"/>
    </location>
</feature>
<keyword evidence="7 8" id="KW-0501">Molybdenum cofactor biosynthesis</keyword>
<dbReference type="SUPFAM" id="SSF53448">
    <property type="entry name" value="Nucleotide-diphospho-sugar transferases"/>
    <property type="match status" value="1"/>
</dbReference>
<keyword evidence="11" id="KW-0548">Nucleotidyltransferase</keyword>
<feature type="binding site" evidence="8">
    <location>
        <position position="20"/>
    </location>
    <ligand>
        <name>GTP</name>
        <dbReference type="ChEBI" id="CHEBI:37565"/>
    </ligand>
</feature>
<comment type="function">
    <text evidence="8">Transfers a GMP moiety from GTP to Mo-molybdopterin (Mo-MPT) cofactor (Moco or molybdenum cofactor) to form Mo-molybdopterin guanine dinucleotide (Mo-MGD) cofactor.</text>
</comment>
<dbReference type="Proteomes" id="UP001595755">
    <property type="component" value="Unassembled WGS sequence"/>
</dbReference>
<dbReference type="InterPro" id="IPR013482">
    <property type="entry name" value="Molybde_CF_guanTrfase"/>
</dbReference>
<keyword evidence="6 8" id="KW-0342">GTP-binding</keyword>
<evidence type="ECO:0000256" key="9">
    <source>
        <dbReference type="SAM" id="MobiDB-lite"/>
    </source>
</evidence>
<keyword evidence="12" id="KW-1185">Reference proteome</keyword>
<reference evidence="12" key="1">
    <citation type="journal article" date="2019" name="Int. J. Syst. Evol. Microbiol.">
        <title>The Global Catalogue of Microorganisms (GCM) 10K type strain sequencing project: providing services to taxonomists for standard genome sequencing and annotation.</title>
        <authorList>
            <consortium name="The Broad Institute Genomics Platform"/>
            <consortium name="The Broad Institute Genome Sequencing Center for Infectious Disease"/>
            <person name="Wu L."/>
            <person name="Ma J."/>
        </authorList>
    </citation>
    <scope>NUCLEOTIDE SEQUENCE [LARGE SCALE GENOMIC DNA]</scope>
    <source>
        <strain evidence="12">CGMCC 4.1641</strain>
    </source>
</reference>
<feature type="binding site" evidence="8">
    <location>
        <position position="98"/>
    </location>
    <ligand>
        <name>GTP</name>
        <dbReference type="ChEBI" id="CHEBI:37565"/>
    </ligand>
</feature>
<dbReference type="InterPro" id="IPR025877">
    <property type="entry name" value="MobA-like_NTP_Trfase"/>
</dbReference>
<dbReference type="GO" id="GO:0016779">
    <property type="term" value="F:nucleotidyltransferase activity"/>
    <property type="evidence" value="ECO:0007669"/>
    <property type="project" value="UniProtKB-KW"/>
</dbReference>
<comment type="caution">
    <text evidence="11">The sequence shown here is derived from an EMBL/GenBank/DDBJ whole genome shotgun (WGS) entry which is preliminary data.</text>
</comment>
<evidence type="ECO:0000256" key="4">
    <source>
        <dbReference type="ARBA" id="ARBA00022741"/>
    </source>
</evidence>
<evidence type="ECO:0000256" key="1">
    <source>
        <dbReference type="ARBA" id="ARBA00022490"/>
    </source>
</evidence>
<organism evidence="11 12">
    <name type="scientific">Cohnella boryungensis</name>
    <dbReference type="NCBI Taxonomy" id="768479"/>
    <lineage>
        <taxon>Bacteria</taxon>
        <taxon>Bacillati</taxon>
        <taxon>Bacillota</taxon>
        <taxon>Bacilli</taxon>
        <taxon>Bacillales</taxon>
        <taxon>Paenibacillaceae</taxon>
        <taxon>Cohnella</taxon>
    </lineage>
</organism>
<sequence>MVTAIILAGGQGRRMGGANKALLRLGEQTFLERQLAAAASWSDEVVIVYNGAASTLLPAGCAHVSVVPDIYRGAGPLAGLHAGLAAASNEAAWVLGCDQPFADAAAARLLLEEMSGFECDAALPVLGDRVQPLHGVYRRKAHKIAERLLRQGERRLTALLDHISWRRVEEGIFAARGIHPSFASDVDTPEQHEEALDRYGREGGRKSDAISG</sequence>
<feature type="binding site" evidence="8">
    <location>
        <position position="69"/>
    </location>
    <ligand>
        <name>GTP</name>
        <dbReference type="ChEBI" id="CHEBI:37565"/>
    </ligand>
</feature>
<dbReference type="HAMAP" id="MF_00316">
    <property type="entry name" value="MobA"/>
    <property type="match status" value="1"/>
</dbReference>
<evidence type="ECO:0000259" key="10">
    <source>
        <dbReference type="Pfam" id="PF12804"/>
    </source>
</evidence>
<dbReference type="RefSeq" id="WP_204605518.1">
    <property type="nucleotide sequence ID" value="NZ_JBHSED010000046.1"/>
</dbReference>
<dbReference type="EC" id="2.7.7.77" evidence="8"/>
<accession>A0ABV8SEN7</accession>
<evidence type="ECO:0000256" key="7">
    <source>
        <dbReference type="ARBA" id="ARBA00023150"/>
    </source>
</evidence>
<feature type="domain" description="MobA-like NTP transferase" evidence="10">
    <location>
        <begin position="4"/>
        <end position="158"/>
    </location>
</feature>
<evidence type="ECO:0000256" key="5">
    <source>
        <dbReference type="ARBA" id="ARBA00022842"/>
    </source>
</evidence>
<feature type="region of interest" description="Disordered" evidence="9">
    <location>
        <begin position="183"/>
        <end position="212"/>
    </location>
</feature>
<keyword evidence="1 8" id="KW-0963">Cytoplasm</keyword>
<evidence type="ECO:0000313" key="11">
    <source>
        <dbReference type="EMBL" id="MFC4306034.1"/>
    </source>
</evidence>
<name>A0ABV8SEN7_9BACL</name>
<comment type="caution">
    <text evidence="8">Lacks conserved residue(s) required for the propagation of feature annotation.</text>
</comment>
<keyword evidence="5 8" id="KW-0460">Magnesium</keyword>
<dbReference type="PANTHER" id="PTHR19136:SF81">
    <property type="entry name" value="MOLYBDENUM COFACTOR GUANYLYLTRANSFERASE"/>
    <property type="match status" value="1"/>
</dbReference>
<feature type="binding site" evidence="8">
    <location>
        <begin position="7"/>
        <end position="9"/>
    </location>
    <ligand>
        <name>GTP</name>
        <dbReference type="ChEBI" id="CHEBI:37565"/>
    </ligand>
</feature>
<comment type="catalytic activity">
    <reaction evidence="8">
        <text>Mo-molybdopterin + GTP + H(+) = Mo-molybdopterin guanine dinucleotide + diphosphate</text>
        <dbReference type="Rhea" id="RHEA:34243"/>
        <dbReference type="ChEBI" id="CHEBI:15378"/>
        <dbReference type="ChEBI" id="CHEBI:33019"/>
        <dbReference type="ChEBI" id="CHEBI:37565"/>
        <dbReference type="ChEBI" id="CHEBI:71302"/>
        <dbReference type="ChEBI" id="CHEBI:71310"/>
        <dbReference type="EC" id="2.7.7.77"/>
    </reaction>
</comment>
<evidence type="ECO:0000256" key="3">
    <source>
        <dbReference type="ARBA" id="ARBA00022723"/>
    </source>
</evidence>
<comment type="cofactor">
    <cofactor evidence="8">
        <name>Mg(2+)</name>
        <dbReference type="ChEBI" id="CHEBI:18420"/>
    </cofactor>
</comment>
<evidence type="ECO:0000256" key="6">
    <source>
        <dbReference type="ARBA" id="ARBA00023134"/>
    </source>
</evidence>
<protein>
    <recommendedName>
        <fullName evidence="8">Probable molybdenum cofactor guanylyltransferase</fullName>
        <shortName evidence="8">MoCo guanylyltransferase</shortName>
        <ecNumber evidence="8">2.7.7.77</ecNumber>
    </recommendedName>
    <alternativeName>
        <fullName evidence="8">GTP:molybdopterin guanylyltransferase</fullName>
    </alternativeName>
    <alternativeName>
        <fullName evidence="8">Mo-MPT guanylyltransferase</fullName>
    </alternativeName>
    <alternativeName>
        <fullName evidence="8">Molybdopterin guanylyltransferase</fullName>
    </alternativeName>
    <alternativeName>
        <fullName evidence="8">Molybdopterin-guanine dinucleotide synthase</fullName>
        <shortName evidence="8">MGD synthase</shortName>
    </alternativeName>
</protein>
<evidence type="ECO:0000313" key="12">
    <source>
        <dbReference type="Proteomes" id="UP001595755"/>
    </source>
</evidence>
<keyword evidence="3 8" id="KW-0479">Metal-binding</keyword>
<dbReference type="Pfam" id="PF12804">
    <property type="entry name" value="NTP_transf_3"/>
    <property type="match status" value="1"/>
</dbReference>
<comment type="domain">
    <text evidence="8">The N-terminal domain determines nucleotide recognition and specific binding, while the C-terminal domain determines the specific binding to the target protein.</text>
</comment>
<dbReference type="Gene3D" id="3.90.550.10">
    <property type="entry name" value="Spore Coat Polysaccharide Biosynthesis Protein SpsA, Chain A"/>
    <property type="match status" value="1"/>
</dbReference>